<accession>A0AAV7KQ37</accession>
<dbReference type="EMBL" id="JANPWB010000016">
    <property type="protein sequence ID" value="KAJ1081461.1"/>
    <property type="molecule type" value="Genomic_DNA"/>
</dbReference>
<comment type="caution">
    <text evidence="2">The sequence shown here is derived from an EMBL/GenBank/DDBJ whole genome shotgun (WGS) entry which is preliminary data.</text>
</comment>
<sequence>MGNGYRSLDGFKRAIPHESNCGLVSKIDVEISHDLQVVRVCSGHEWPQLEEISPTLNLGSLYSEAVATQLTASGFYLCLRYLVDLICIVAAALTICPGACPPNDEPSLREIMAAIQVMRNTMEPKIDAITTEVNFLRPAAESQIEGLQATTKRLEEQVHALTKQTATIAARLEDQSKRSNIRVDRVPEVTEGPSADLCLEDLIINTLHPKRLSKFFSVIVVLAPCRNRVPLNALSFTEFFTSTSETRF</sequence>
<protein>
    <submittedName>
        <fullName evidence="2">Uncharacterized protein</fullName>
    </submittedName>
</protein>
<evidence type="ECO:0000313" key="3">
    <source>
        <dbReference type="Proteomes" id="UP001066276"/>
    </source>
</evidence>
<organism evidence="2 3">
    <name type="scientific">Pleurodeles waltl</name>
    <name type="common">Iberian ribbed newt</name>
    <dbReference type="NCBI Taxonomy" id="8319"/>
    <lineage>
        <taxon>Eukaryota</taxon>
        <taxon>Metazoa</taxon>
        <taxon>Chordata</taxon>
        <taxon>Craniata</taxon>
        <taxon>Vertebrata</taxon>
        <taxon>Euteleostomi</taxon>
        <taxon>Amphibia</taxon>
        <taxon>Batrachia</taxon>
        <taxon>Caudata</taxon>
        <taxon>Salamandroidea</taxon>
        <taxon>Salamandridae</taxon>
        <taxon>Pleurodelinae</taxon>
        <taxon>Pleurodeles</taxon>
    </lineage>
</organism>
<name>A0AAV7KQ37_PLEWA</name>
<dbReference type="AlphaFoldDB" id="A0AAV7KQ37"/>
<evidence type="ECO:0000313" key="2">
    <source>
        <dbReference type="EMBL" id="KAJ1081461.1"/>
    </source>
</evidence>
<evidence type="ECO:0000256" key="1">
    <source>
        <dbReference type="SAM" id="Coils"/>
    </source>
</evidence>
<proteinExistence type="predicted"/>
<dbReference type="Proteomes" id="UP001066276">
    <property type="component" value="Chromosome 12"/>
</dbReference>
<keyword evidence="3" id="KW-1185">Reference proteome</keyword>
<keyword evidence="1" id="KW-0175">Coiled coil</keyword>
<reference evidence="2" key="1">
    <citation type="journal article" date="2022" name="bioRxiv">
        <title>Sequencing and chromosome-scale assembly of the giantPleurodeles waltlgenome.</title>
        <authorList>
            <person name="Brown T."/>
            <person name="Elewa A."/>
            <person name="Iarovenko S."/>
            <person name="Subramanian E."/>
            <person name="Araus A.J."/>
            <person name="Petzold A."/>
            <person name="Susuki M."/>
            <person name="Suzuki K.-i.T."/>
            <person name="Hayashi T."/>
            <person name="Toyoda A."/>
            <person name="Oliveira C."/>
            <person name="Osipova E."/>
            <person name="Leigh N.D."/>
            <person name="Simon A."/>
            <person name="Yun M.H."/>
        </authorList>
    </citation>
    <scope>NUCLEOTIDE SEQUENCE</scope>
    <source>
        <strain evidence="2">20211129_DDA</strain>
        <tissue evidence="2">Liver</tissue>
    </source>
</reference>
<gene>
    <name evidence="2" type="ORF">NDU88_001643</name>
</gene>
<feature type="coiled-coil region" evidence="1">
    <location>
        <begin position="137"/>
        <end position="164"/>
    </location>
</feature>